<dbReference type="RefSeq" id="XP_033518715.1">
    <property type="nucleotide sequence ID" value="XM_033673151.1"/>
</dbReference>
<feature type="chain" id="PRO_5025450420" evidence="6">
    <location>
        <begin position="26"/>
        <end position="511"/>
    </location>
</feature>
<dbReference type="OrthoDB" id="9996127at2759"/>
<organism evidence="8 9">
    <name type="scientific">Dothidotthia symphoricarpi CBS 119687</name>
    <dbReference type="NCBI Taxonomy" id="1392245"/>
    <lineage>
        <taxon>Eukaryota</taxon>
        <taxon>Fungi</taxon>
        <taxon>Dikarya</taxon>
        <taxon>Ascomycota</taxon>
        <taxon>Pezizomycotina</taxon>
        <taxon>Dothideomycetes</taxon>
        <taxon>Pleosporomycetidae</taxon>
        <taxon>Pleosporales</taxon>
        <taxon>Dothidotthiaceae</taxon>
        <taxon>Dothidotthia</taxon>
    </lineage>
</organism>
<dbReference type="Pfam" id="PF01565">
    <property type="entry name" value="FAD_binding_4"/>
    <property type="match status" value="1"/>
</dbReference>
<keyword evidence="4" id="KW-0274">FAD</keyword>
<keyword evidence="3" id="KW-0285">Flavoprotein</keyword>
<evidence type="ECO:0000313" key="9">
    <source>
        <dbReference type="Proteomes" id="UP000799771"/>
    </source>
</evidence>
<dbReference type="GO" id="GO:0016491">
    <property type="term" value="F:oxidoreductase activity"/>
    <property type="evidence" value="ECO:0007669"/>
    <property type="project" value="UniProtKB-KW"/>
</dbReference>
<evidence type="ECO:0000259" key="7">
    <source>
        <dbReference type="PROSITE" id="PS51387"/>
    </source>
</evidence>
<evidence type="ECO:0000256" key="6">
    <source>
        <dbReference type="SAM" id="SignalP"/>
    </source>
</evidence>
<keyword evidence="5" id="KW-0560">Oxidoreductase</keyword>
<dbReference type="Gene3D" id="3.30.465.10">
    <property type="match status" value="1"/>
</dbReference>
<sequence length="511" mass="56270">MLSRFFSPSAVAAWTIISVISVTSCGPTIPHDIFPRTPATGIDVKTLAPYLSPGAEIHLPGSTKFTTYTVRWSNLETPTPNVVIAPGTEEDVAKIVKFAFEHDIPILAYNGHHGTITTLGRMDYGIEIYLPHLNTISIAKDTKSVTVGGGINSKNLTDALWAAGKQTVTGTCECVSFLGPALGGGHGWLQGHHGLIMDQFISMNVVLANGDLKTIDAKSDLWWGMQGAGHNFGIVTSVTTKIYDIVHPNWAIETIIFSGDKVEAIYEAANKYIIQDGNQSSDIINWSYWLNDASLDADKPVIIMYIIQEGVNTVDPRYTKPFHDLGPLVISPQSGTYKDLGTWTNIALDSPPCQDFGFNNPRFPIYTKSYNITAQKKAYDLYASAISGTDSPYYNSIFMFEDYATAGVRARDNSATAYGHRQELTLAAPLIIYNSTDPTRHVAVKQLGNKLREIIREGTGNEELNTYVNYAYGNEGPKSWYGYETSRQNRLKALKEKYDPKGKFSFYAPIA</sequence>
<dbReference type="AlphaFoldDB" id="A0A6A5ZX37"/>
<gene>
    <name evidence="8" type="ORF">P153DRAFT_435480</name>
</gene>
<evidence type="ECO:0000256" key="1">
    <source>
        <dbReference type="ARBA" id="ARBA00001974"/>
    </source>
</evidence>
<accession>A0A6A5ZX37</accession>
<evidence type="ECO:0000313" key="8">
    <source>
        <dbReference type="EMBL" id="KAF2124322.1"/>
    </source>
</evidence>
<feature type="domain" description="FAD-binding PCMH-type" evidence="7">
    <location>
        <begin position="76"/>
        <end position="245"/>
    </location>
</feature>
<proteinExistence type="inferred from homology"/>
<keyword evidence="9" id="KW-1185">Reference proteome</keyword>
<protein>
    <submittedName>
        <fullName evidence="8">FAD-binding domain-containing protein</fullName>
    </submittedName>
</protein>
<dbReference type="PANTHER" id="PTHR42973">
    <property type="entry name" value="BINDING OXIDOREDUCTASE, PUTATIVE (AFU_ORTHOLOGUE AFUA_1G17690)-RELATED"/>
    <property type="match status" value="1"/>
</dbReference>
<dbReference type="InterPro" id="IPR036318">
    <property type="entry name" value="FAD-bd_PCMH-like_sf"/>
</dbReference>
<dbReference type="InterPro" id="IPR016166">
    <property type="entry name" value="FAD-bd_PCMH"/>
</dbReference>
<dbReference type="InterPro" id="IPR050416">
    <property type="entry name" value="FAD-linked_Oxidoreductase"/>
</dbReference>
<comment type="cofactor">
    <cofactor evidence="1">
        <name>FAD</name>
        <dbReference type="ChEBI" id="CHEBI:57692"/>
    </cofactor>
</comment>
<dbReference type="Proteomes" id="UP000799771">
    <property type="component" value="Unassembled WGS sequence"/>
</dbReference>
<dbReference type="SUPFAM" id="SSF56176">
    <property type="entry name" value="FAD-binding/transporter-associated domain-like"/>
    <property type="match status" value="1"/>
</dbReference>
<dbReference type="Gene3D" id="3.40.462.20">
    <property type="match status" value="1"/>
</dbReference>
<comment type="similarity">
    <text evidence="2">Belongs to the oxygen-dependent FAD-linked oxidoreductase family.</text>
</comment>
<dbReference type="EMBL" id="ML977520">
    <property type="protein sequence ID" value="KAF2124322.1"/>
    <property type="molecule type" value="Genomic_DNA"/>
</dbReference>
<dbReference type="PROSITE" id="PS51387">
    <property type="entry name" value="FAD_PCMH"/>
    <property type="match status" value="1"/>
</dbReference>
<dbReference type="PROSITE" id="PS51257">
    <property type="entry name" value="PROKAR_LIPOPROTEIN"/>
    <property type="match status" value="1"/>
</dbReference>
<dbReference type="PANTHER" id="PTHR42973:SF9">
    <property type="entry name" value="FAD-BINDING PCMH-TYPE DOMAIN-CONTAINING PROTEIN-RELATED"/>
    <property type="match status" value="1"/>
</dbReference>
<evidence type="ECO:0000256" key="5">
    <source>
        <dbReference type="ARBA" id="ARBA00023002"/>
    </source>
</evidence>
<name>A0A6A5ZX37_9PLEO</name>
<dbReference type="InterPro" id="IPR006094">
    <property type="entry name" value="Oxid_FAD_bind_N"/>
</dbReference>
<evidence type="ECO:0000256" key="2">
    <source>
        <dbReference type="ARBA" id="ARBA00005466"/>
    </source>
</evidence>
<reference evidence="8" key="1">
    <citation type="journal article" date="2020" name="Stud. Mycol.">
        <title>101 Dothideomycetes genomes: a test case for predicting lifestyles and emergence of pathogens.</title>
        <authorList>
            <person name="Haridas S."/>
            <person name="Albert R."/>
            <person name="Binder M."/>
            <person name="Bloem J."/>
            <person name="Labutti K."/>
            <person name="Salamov A."/>
            <person name="Andreopoulos B."/>
            <person name="Baker S."/>
            <person name="Barry K."/>
            <person name="Bills G."/>
            <person name="Bluhm B."/>
            <person name="Cannon C."/>
            <person name="Castanera R."/>
            <person name="Culley D."/>
            <person name="Daum C."/>
            <person name="Ezra D."/>
            <person name="Gonzalez J."/>
            <person name="Henrissat B."/>
            <person name="Kuo A."/>
            <person name="Liang C."/>
            <person name="Lipzen A."/>
            <person name="Lutzoni F."/>
            <person name="Magnuson J."/>
            <person name="Mondo S."/>
            <person name="Nolan M."/>
            <person name="Ohm R."/>
            <person name="Pangilinan J."/>
            <person name="Park H.-J."/>
            <person name="Ramirez L."/>
            <person name="Alfaro M."/>
            <person name="Sun H."/>
            <person name="Tritt A."/>
            <person name="Yoshinaga Y."/>
            <person name="Zwiers L.-H."/>
            <person name="Turgeon B."/>
            <person name="Goodwin S."/>
            <person name="Spatafora J."/>
            <person name="Crous P."/>
            <person name="Grigoriev I."/>
        </authorList>
    </citation>
    <scope>NUCLEOTIDE SEQUENCE</scope>
    <source>
        <strain evidence="8">CBS 119687</strain>
    </source>
</reference>
<feature type="signal peptide" evidence="6">
    <location>
        <begin position="1"/>
        <end position="25"/>
    </location>
</feature>
<dbReference type="GeneID" id="54413583"/>
<evidence type="ECO:0000256" key="3">
    <source>
        <dbReference type="ARBA" id="ARBA00022630"/>
    </source>
</evidence>
<dbReference type="GO" id="GO:0071949">
    <property type="term" value="F:FAD binding"/>
    <property type="evidence" value="ECO:0007669"/>
    <property type="project" value="InterPro"/>
</dbReference>
<keyword evidence="6" id="KW-0732">Signal</keyword>
<dbReference type="InterPro" id="IPR016169">
    <property type="entry name" value="FAD-bd_PCMH_sub2"/>
</dbReference>
<evidence type="ECO:0000256" key="4">
    <source>
        <dbReference type="ARBA" id="ARBA00022827"/>
    </source>
</evidence>